<keyword evidence="2" id="KW-0833">Ubl conjugation pathway</keyword>
<dbReference type="Gene3D" id="3.10.110.10">
    <property type="entry name" value="Ubiquitin Conjugating Enzyme"/>
    <property type="match status" value="1"/>
</dbReference>
<dbReference type="EnsemblPlants" id="LPERR01G18810.1">
    <property type="protein sequence ID" value="LPERR01G18810.1"/>
    <property type="gene ID" value="LPERR01G18810"/>
</dbReference>
<evidence type="ECO:0000256" key="4">
    <source>
        <dbReference type="SAM" id="MobiDB-lite"/>
    </source>
</evidence>
<evidence type="ECO:0000313" key="6">
    <source>
        <dbReference type="EnsemblPlants" id="LPERR01G18810.1"/>
    </source>
</evidence>
<feature type="compositionally biased region" description="Polar residues" evidence="4">
    <location>
        <begin position="221"/>
        <end position="232"/>
    </location>
</feature>
<dbReference type="GO" id="GO:0016740">
    <property type="term" value="F:transferase activity"/>
    <property type="evidence" value="ECO:0007669"/>
    <property type="project" value="UniProtKB-KW"/>
</dbReference>
<feature type="compositionally biased region" description="Basic residues" evidence="4">
    <location>
        <begin position="457"/>
        <end position="468"/>
    </location>
</feature>
<sequence length="468" mass="51271">MAQAARLNLRIQKEIKLLLNDPPHGVSLNLSGDESALSSLLSFEARIEGPDETVYSKGVFVLKIQIPERYPFQPPNVTFVTPIYHPNIDNGGRICLDILNLPPKAPNIQEEKLSIEPMPKASNKNGEGSRKKMRLLGQKLSLKSEGSKENTTTGKKDMVANHLSSTARSSVPTACLSDISGKLNAPENISAIADNTVTAKKEYQGTRKNLQLFGQGFPVTSEGSSKNSSGNVEDNLPNHLHGSASSNTRHLVMESSDDVLEKSSAMSIDGSLDSSYYKASEGDRTNVWSLGQKLSLKLAKPEKKSNDQKENMAPKHLPSLSGFNNLQKRLSDVISTKNSIGQTSLVEQNSKSEHVLMPSNECNHGRKKLHSLSKRLSLKPELPADKSTQKEYVPNELPLSVPALESQILGTSDPKKDARQSNSSIKQNKTPMEMLVVSDSEDSADECERPSRSRLSLMRRRLAGKPRS</sequence>
<dbReference type="PANTHER" id="PTHR24067">
    <property type="entry name" value="UBIQUITIN-CONJUGATING ENZYME E2"/>
    <property type="match status" value="1"/>
</dbReference>
<dbReference type="Proteomes" id="UP000032180">
    <property type="component" value="Chromosome 1"/>
</dbReference>
<feature type="compositionally biased region" description="Basic and acidic residues" evidence="4">
    <location>
        <begin position="299"/>
        <end position="313"/>
    </location>
</feature>
<dbReference type="InterPro" id="IPR050113">
    <property type="entry name" value="Ub_conjugating_enzyme"/>
</dbReference>
<dbReference type="InterPro" id="IPR023313">
    <property type="entry name" value="UBQ-conjugating_AS"/>
</dbReference>
<dbReference type="AlphaFoldDB" id="A0A0D9V2P2"/>
<reference evidence="6" key="3">
    <citation type="submission" date="2015-04" db="UniProtKB">
        <authorList>
            <consortium name="EnsemblPlants"/>
        </authorList>
    </citation>
    <scope>IDENTIFICATION</scope>
</reference>
<feature type="region of interest" description="Disordered" evidence="4">
    <location>
        <begin position="299"/>
        <end position="323"/>
    </location>
</feature>
<feature type="active site" description="Glycyl thioester intermediate" evidence="3">
    <location>
        <position position="95"/>
    </location>
</feature>
<dbReference type="InterPro" id="IPR016135">
    <property type="entry name" value="UBQ-conjugating_enzyme/RWD"/>
</dbReference>
<evidence type="ECO:0000256" key="3">
    <source>
        <dbReference type="PROSITE-ProRule" id="PRU10133"/>
    </source>
</evidence>
<reference evidence="7" key="2">
    <citation type="submission" date="2013-12" db="EMBL/GenBank/DDBJ databases">
        <authorList>
            <person name="Yu Y."/>
            <person name="Lee S."/>
            <person name="de Baynast K."/>
            <person name="Wissotski M."/>
            <person name="Liu L."/>
            <person name="Talag J."/>
            <person name="Goicoechea J."/>
            <person name="Angelova A."/>
            <person name="Jetty R."/>
            <person name="Kudrna D."/>
            <person name="Golser W."/>
            <person name="Rivera L."/>
            <person name="Zhang J."/>
            <person name="Wing R."/>
        </authorList>
    </citation>
    <scope>NUCLEOTIDE SEQUENCE</scope>
</reference>
<keyword evidence="1" id="KW-0808">Transferase</keyword>
<organism evidence="6 7">
    <name type="scientific">Leersia perrieri</name>
    <dbReference type="NCBI Taxonomy" id="77586"/>
    <lineage>
        <taxon>Eukaryota</taxon>
        <taxon>Viridiplantae</taxon>
        <taxon>Streptophyta</taxon>
        <taxon>Embryophyta</taxon>
        <taxon>Tracheophyta</taxon>
        <taxon>Spermatophyta</taxon>
        <taxon>Magnoliopsida</taxon>
        <taxon>Liliopsida</taxon>
        <taxon>Poales</taxon>
        <taxon>Poaceae</taxon>
        <taxon>BOP clade</taxon>
        <taxon>Oryzoideae</taxon>
        <taxon>Oryzeae</taxon>
        <taxon>Oryzinae</taxon>
        <taxon>Leersia</taxon>
    </lineage>
</organism>
<dbReference type="Gramene" id="LPERR01G18810.1">
    <property type="protein sequence ID" value="LPERR01G18810.1"/>
    <property type="gene ID" value="LPERR01G18810"/>
</dbReference>
<dbReference type="Pfam" id="PF00179">
    <property type="entry name" value="UQ_con"/>
    <property type="match status" value="1"/>
</dbReference>
<feature type="region of interest" description="Disordered" evidence="4">
    <location>
        <begin position="411"/>
        <end position="468"/>
    </location>
</feature>
<evidence type="ECO:0000256" key="2">
    <source>
        <dbReference type="ARBA" id="ARBA00022786"/>
    </source>
</evidence>
<protein>
    <recommendedName>
        <fullName evidence="5">UBC core domain-containing protein</fullName>
    </recommendedName>
</protein>
<proteinExistence type="predicted"/>
<feature type="compositionally biased region" description="Polar residues" evidence="4">
    <location>
        <begin position="420"/>
        <end position="430"/>
    </location>
</feature>
<feature type="domain" description="UBC core" evidence="5">
    <location>
        <begin position="6"/>
        <end position="163"/>
    </location>
</feature>
<reference evidence="6 7" key="1">
    <citation type="submission" date="2012-08" db="EMBL/GenBank/DDBJ databases">
        <title>Oryza genome evolution.</title>
        <authorList>
            <person name="Wing R.A."/>
        </authorList>
    </citation>
    <scope>NUCLEOTIDE SEQUENCE</scope>
</reference>
<accession>A0A0D9V2P2</accession>
<dbReference type="SUPFAM" id="SSF54495">
    <property type="entry name" value="UBC-like"/>
    <property type="match status" value="1"/>
</dbReference>
<evidence type="ECO:0000259" key="5">
    <source>
        <dbReference type="PROSITE" id="PS50127"/>
    </source>
</evidence>
<dbReference type="SMART" id="SM00212">
    <property type="entry name" value="UBCc"/>
    <property type="match status" value="1"/>
</dbReference>
<evidence type="ECO:0000256" key="1">
    <source>
        <dbReference type="ARBA" id="ARBA00022679"/>
    </source>
</evidence>
<dbReference type="PROSITE" id="PS00183">
    <property type="entry name" value="UBC_1"/>
    <property type="match status" value="1"/>
</dbReference>
<feature type="region of interest" description="Disordered" evidence="4">
    <location>
        <begin position="215"/>
        <end position="249"/>
    </location>
</feature>
<feature type="region of interest" description="Disordered" evidence="4">
    <location>
        <begin position="344"/>
        <end position="371"/>
    </location>
</feature>
<dbReference type="InterPro" id="IPR000608">
    <property type="entry name" value="UBC"/>
</dbReference>
<dbReference type="HOGENOM" id="CLU_028226_1_0_1"/>
<dbReference type="eggNOG" id="KOG0417">
    <property type="taxonomic scope" value="Eukaryota"/>
</dbReference>
<keyword evidence="7" id="KW-1185">Reference proteome</keyword>
<evidence type="ECO:0000313" key="7">
    <source>
        <dbReference type="Proteomes" id="UP000032180"/>
    </source>
</evidence>
<dbReference type="STRING" id="77586.A0A0D9V2P2"/>
<name>A0A0D9V2P2_9ORYZ</name>
<dbReference type="PROSITE" id="PS50127">
    <property type="entry name" value="UBC_2"/>
    <property type="match status" value="1"/>
</dbReference>